<dbReference type="EMBL" id="CP068053">
    <property type="protein sequence ID" value="QQT02824.1"/>
    <property type="molecule type" value="Genomic_DNA"/>
</dbReference>
<feature type="transmembrane region" description="Helical" evidence="1">
    <location>
        <begin position="32"/>
        <end position="55"/>
    </location>
</feature>
<keyword evidence="1" id="KW-0812">Transmembrane</keyword>
<dbReference type="KEGG" id="ppsr:I6J18_07605"/>
<organism evidence="2 3">
    <name type="scientific">Peribacillus psychrosaccharolyticus</name>
    <name type="common">Bacillus psychrosaccharolyticus</name>
    <dbReference type="NCBI Taxonomy" id="1407"/>
    <lineage>
        <taxon>Bacteria</taxon>
        <taxon>Bacillati</taxon>
        <taxon>Bacillota</taxon>
        <taxon>Bacilli</taxon>
        <taxon>Bacillales</taxon>
        <taxon>Bacillaceae</taxon>
        <taxon>Peribacillus</taxon>
    </lineage>
</organism>
<evidence type="ECO:0000313" key="3">
    <source>
        <dbReference type="Proteomes" id="UP000595254"/>
    </source>
</evidence>
<dbReference type="RefSeq" id="WP_051387695.1">
    <property type="nucleotide sequence ID" value="NZ_CP068053.1"/>
</dbReference>
<gene>
    <name evidence="2" type="ORF">I6J18_07605</name>
</gene>
<sequence length="121" mass="13262">MHSPYPVYSPVYQQQHMRNGYPPPQNGRFVPFFPLLLPFVAGLAGGALAGGALLYNRPPYPYPYPPQPYPGYPPGYQQGYQGGYPGYQGYPPQGYPAAFGTQQAVTDNINIYTGSGRLTNL</sequence>
<accession>A0A974NRR9</accession>
<evidence type="ECO:0000313" key="2">
    <source>
        <dbReference type="EMBL" id="QQT02824.1"/>
    </source>
</evidence>
<dbReference type="Proteomes" id="UP000595254">
    <property type="component" value="Chromosome"/>
</dbReference>
<dbReference type="AlphaFoldDB" id="A0A974NRR9"/>
<evidence type="ECO:0000256" key="1">
    <source>
        <dbReference type="SAM" id="Phobius"/>
    </source>
</evidence>
<reference evidence="2 3" key="1">
    <citation type="submission" date="2021-01" db="EMBL/GenBank/DDBJ databases">
        <title>FDA dAtabase for Regulatory Grade micrObial Sequences (FDA-ARGOS): Supporting development and validation of Infectious Disease Dx tests.</title>
        <authorList>
            <person name="Nelson B."/>
            <person name="Plummer A."/>
            <person name="Tallon L."/>
            <person name="Sadzewicz L."/>
            <person name="Zhao X."/>
            <person name="Boylan J."/>
            <person name="Ott S."/>
            <person name="Bowen H."/>
            <person name="Vavikolanu K."/>
            <person name="Mehta A."/>
            <person name="Aluvathingal J."/>
            <person name="Nadendla S."/>
            <person name="Myers T."/>
            <person name="Yan Y."/>
            <person name="Sichtig H."/>
        </authorList>
    </citation>
    <scope>NUCLEOTIDE SEQUENCE [LARGE SCALE GENOMIC DNA]</scope>
    <source>
        <strain evidence="2 3">FDAARGOS_1161</strain>
    </source>
</reference>
<keyword evidence="3" id="KW-1185">Reference proteome</keyword>
<name>A0A974NRR9_PERPY</name>
<proteinExistence type="predicted"/>
<keyword evidence="1" id="KW-0472">Membrane</keyword>
<keyword evidence="1" id="KW-1133">Transmembrane helix</keyword>
<protein>
    <submittedName>
        <fullName evidence="2">Uncharacterized protein</fullName>
    </submittedName>
</protein>